<dbReference type="RefSeq" id="WP_056980798.1">
    <property type="nucleotide sequence ID" value="NZ_AZFZ01000097.1"/>
</dbReference>
<reference evidence="3 4" key="1">
    <citation type="journal article" date="2015" name="Genome Announc.">
        <title>Expanding the biotechnology potential of lactobacilli through comparative genomics of 213 strains and associated genera.</title>
        <authorList>
            <person name="Sun Z."/>
            <person name="Harris H.M."/>
            <person name="McCann A."/>
            <person name="Guo C."/>
            <person name="Argimon S."/>
            <person name="Zhang W."/>
            <person name="Yang X."/>
            <person name="Jeffery I.B."/>
            <person name="Cooney J.C."/>
            <person name="Kagawa T.F."/>
            <person name="Liu W."/>
            <person name="Song Y."/>
            <person name="Salvetti E."/>
            <person name="Wrobel A."/>
            <person name="Rasinkangas P."/>
            <person name="Parkhill J."/>
            <person name="Rea M.C."/>
            <person name="O'Sullivan O."/>
            <person name="Ritari J."/>
            <person name="Douillard F.P."/>
            <person name="Paul Ross R."/>
            <person name="Yang R."/>
            <person name="Briner A.E."/>
            <person name="Felis G.E."/>
            <person name="de Vos W.M."/>
            <person name="Barrangou R."/>
            <person name="Klaenhammer T.R."/>
            <person name="Caufield P.W."/>
            <person name="Cui Y."/>
            <person name="Zhang H."/>
            <person name="O'Toole P.W."/>
        </authorList>
    </citation>
    <scope>NUCLEOTIDE SEQUENCE [LARGE SCALE GENOMIC DNA]</scope>
    <source>
        <strain evidence="3 4">DSM 18390</strain>
    </source>
</reference>
<accession>A0A0R1YBV1</accession>
<dbReference type="Pfam" id="PF18008">
    <property type="entry name" value="Bac_RepA_C"/>
    <property type="match status" value="1"/>
</dbReference>
<dbReference type="PATRIC" id="fig|1423786.4.peg.3149"/>
<evidence type="ECO:0000313" key="4">
    <source>
        <dbReference type="Proteomes" id="UP000051010"/>
    </source>
</evidence>
<dbReference type="EMBL" id="AZFZ01000097">
    <property type="protein sequence ID" value="KRM39870.1"/>
    <property type="molecule type" value="Genomic_DNA"/>
</dbReference>
<dbReference type="InterPro" id="IPR041151">
    <property type="entry name" value="Bac_RepA_C"/>
</dbReference>
<evidence type="ECO:0000313" key="3">
    <source>
        <dbReference type="EMBL" id="KRM39870.1"/>
    </source>
</evidence>
<name>A0A0R1YBV1_9LACO</name>
<feature type="domain" description="Replication initiator protein A C-terminal" evidence="2">
    <location>
        <begin position="212"/>
        <end position="306"/>
    </location>
</feature>
<dbReference type="AlphaFoldDB" id="A0A0R1YBV1"/>
<proteinExistence type="predicted"/>
<gene>
    <name evidence="3" type="ORF">FD47_GL002991</name>
</gene>
<organism evidence="3 4">
    <name type="scientific">Lentilactobacillus parafarraginis DSM 18390 = JCM 14109</name>
    <dbReference type="NCBI Taxonomy" id="1423786"/>
    <lineage>
        <taxon>Bacteria</taxon>
        <taxon>Bacillati</taxon>
        <taxon>Bacillota</taxon>
        <taxon>Bacilli</taxon>
        <taxon>Lactobacillales</taxon>
        <taxon>Lactobacillaceae</taxon>
        <taxon>Lentilactobacillus</taxon>
    </lineage>
</organism>
<comment type="caution">
    <text evidence="3">The sequence shown here is derived from an EMBL/GenBank/DDBJ whole genome shotgun (WGS) entry which is preliminary data.</text>
</comment>
<sequence>MHTIKGTKQFIRQFNFFEKKGFNPTKCSIINHLYDRMESSIKRPLDYFDKDKKAFFIIYSNEQMARDINVSVRTVANYMAELTDEQWITRYNTPTNSTYRIFIPRFATASSPFWYTPRKFCWGGWKKFLPNQTFNHTLTYKTINTDNTQNGLNSAIFTSSPKSGPQTVANTPQPGETNGQPTSKQPKTSQQPVLNDMATNIIADQLIHQGGLPEQAVSIMKALSFGNADKLYNYGGLIYKAKKAVYKNHREVKDIGLALSLEQNTDMRDSLAENLRRILFTANKKTANPVGVEKYIMVSLKNYFEECGDKFLQELHYDPANYPENSNTPAYA</sequence>
<protein>
    <recommendedName>
        <fullName evidence="2">Replication initiator protein A C-terminal domain-containing protein</fullName>
    </recommendedName>
</protein>
<dbReference type="Proteomes" id="UP000051010">
    <property type="component" value="Unassembled WGS sequence"/>
</dbReference>
<feature type="region of interest" description="Disordered" evidence="1">
    <location>
        <begin position="151"/>
        <end position="191"/>
    </location>
</feature>
<evidence type="ECO:0000256" key="1">
    <source>
        <dbReference type="SAM" id="MobiDB-lite"/>
    </source>
</evidence>
<evidence type="ECO:0000259" key="2">
    <source>
        <dbReference type="Pfam" id="PF18008"/>
    </source>
</evidence>